<dbReference type="AlphaFoldDB" id="A0A0F9Y1G4"/>
<organism evidence="1">
    <name type="scientific">marine sediment metagenome</name>
    <dbReference type="NCBI Taxonomy" id="412755"/>
    <lineage>
        <taxon>unclassified sequences</taxon>
        <taxon>metagenomes</taxon>
        <taxon>ecological metagenomes</taxon>
    </lineage>
</organism>
<protein>
    <submittedName>
        <fullName evidence="1">Uncharacterized protein</fullName>
    </submittedName>
</protein>
<reference evidence="1" key="1">
    <citation type="journal article" date="2015" name="Nature">
        <title>Complex archaea that bridge the gap between prokaryotes and eukaryotes.</title>
        <authorList>
            <person name="Spang A."/>
            <person name="Saw J.H."/>
            <person name="Jorgensen S.L."/>
            <person name="Zaremba-Niedzwiedzka K."/>
            <person name="Martijn J."/>
            <person name="Lind A.E."/>
            <person name="van Eijk R."/>
            <person name="Schleper C."/>
            <person name="Guy L."/>
            <person name="Ettema T.J."/>
        </authorList>
    </citation>
    <scope>NUCLEOTIDE SEQUENCE</scope>
</reference>
<accession>A0A0F9Y1G4</accession>
<evidence type="ECO:0000313" key="1">
    <source>
        <dbReference type="EMBL" id="KKN98528.1"/>
    </source>
</evidence>
<sequence length="106" mass="12282">MTFILVLGDMRSAKYENSFTPIAISDNPDKLRQWVNSEKVDKYTDGRFRKVFKQGGPLEWYNPPDDLGVDPENSIRPLSPLDEYIEVAVKETTNWYNTLVNRLITV</sequence>
<dbReference type="EMBL" id="LAZR01000051">
    <property type="protein sequence ID" value="KKN98528.1"/>
    <property type="molecule type" value="Genomic_DNA"/>
</dbReference>
<proteinExistence type="predicted"/>
<gene>
    <name evidence="1" type="ORF">LCGC14_0146390</name>
</gene>
<name>A0A0F9Y1G4_9ZZZZ</name>
<comment type="caution">
    <text evidence="1">The sequence shown here is derived from an EMBL/GenBank/DDBJ whole genome shotgun (WGS) entry which is preliminary data.</text>
</comment>